<dbReference type="Proteomes" id="UP000325690">
    <property type="component" value="Unassembled WGS sequence"/>
</dbReference>
<dbReference type="GeneID" id="74301416"/>
<evidence type="ECO:0000256" key="1">
    <source>
        <dbReference type="ARBA" id="ARBA00023125"/>
    </source>
</evidence>
<dbReference type="RefSeq" id="WP_003886082.1">
    <property type="nucleotide sequence ID" value="NZ_ANBO01000042.1"/>
</dbReference>
<dbReference type="PRINTS" id="PR00455">
    <property type="entry name" value="HTHTETR"/>
</dbReference>
<feature type="DNA-binding region" description="H-T-H motif" evidence="2">
    <location>
        <begin position="27"/>
        <end position="46"/>
    </location>
</feature>
<evidence type="ECO:0000313" key="5">
    <source>
        <dbReference type="Proteomes" id="UP000325690"/>
    </source>
</evidence>
<organism evidence="4 5">
    <name type="scientific">Mycolicibacterium phlei DSM 43239 = CCUG 21000</name>
    <dbReference type="NCBI Taxonomy" id="1226750"/>
    <lineage>
        <taxon>Bacteria</taxon>
        <taxon>Bacillati</taxon>
        <taxon>Actinomycetota</taxon>
        <taxon>Actinomycetes</taxon>
        <taxon>Mycobacteriales</taxon>
        <taxon>Mycobacteriaceae</taxon>
        <taxon>Mycolicibacterium</taxon>
    </lineage>
</organism>
<dbReference type="PROSITE" id="PS50977">
    <property type="entry name" value="HTH_TETR_2"/>
    <property type="match status" value="1"/>
</dbReference>
<protein>
    <submittedName>
        <fullName evidence="4">TetR family transcriptional regulator</fullName>
    </submittedName>
</protein>
<dbReference type="InterPro" id="IPR050109">
    <property type="entry name" value="HTH-type_TetR-like_transc_reg"/>
</dbReference>
<dbReference type="GO" id="GO:0003700">
    <property type="term" value="F:DNA-binding transcription factor activity"/>
    <property type="evidence" value="ECO:0007669"/>
    <property type="project" value="TreeGrafter"/>
</dbReference>
<keyword evidence="1 2" id="KW-0238">DNA-binding</keyword>
<dbReference type="InterPro" id="IPR009057">
    <property type="entry name" value="Homeodomain-like_sf"/>
</dbReference>
<evidence type="ECO:0000256" key="2">
    <source>
        <dbReference type="PROSITE-ProRule" id="PRU00335"/>
    </source>
</evidence>
<gene>
    <name evidence="4" type="ORF">MPHL21000_03550</name>
</gene>
<name>A0A5N5VBK3_MYCPH</name>
<dbReference type="SUPFAM" id="SSF46689">
    <property type="entry name" value="Homeodomain-like"/>
    <property type="match status" value="1"/>
</dbReference>
<comment type="caution">
    <text evidence="4">The sequence shown here is derived from an EMBL/GenBank/DDBJ whole genome shotgun (WGS) entry which is preliminary data.</text>
</comment>
<dbReference type="GO" id="GO:0000976">
    <property type="term" value="F:transcription cis-regulatory region binding"/>
    <property type="evidence" value="ECO:0007669"/>
    <property type="project" value="TreeGrafter"/>
</dbReference>
<evidence type="ECO:0000259" key="3">
    <source>
        <dbReference type="PROSITE" id="PS50977"/>
    </source>
</evidence>
<accession>A0A5N5VBK3</accession>
<dbReference type="Gene3D" id="1.10.10.60">
    <property type="entry name" value="Homeodomain-like"/>
    <property type="match status" value="1"/>
</dbReference>
<dbReference type="PANTHER" id="PTHR30055">
    <property type="entry name" value="HTH-TYPE TRANSCRIPTIONAL REGULATOR RUTR"/>
    <property type="match status" value="1"/>
</dbReference>
<dbReference type="InterPro" id="IPR001647">
    <property type="entry name" value="HTH_TetR"/>
</dbReference>
<proteinExistence type="predicted"/>
<feature type="domain" description="HTH tetR-type" evidence="3">
    <location>
        <begin position="4"/>
        <end position="64"/>
    </location>
</feature>
<evidence type="ECO:0000313" key="4">
    <source>
        <dbReference type="EMBL" id="KAB7759301.1"/>
    </source>
</evidence>
<dbReference type="Pfam" id="PF00440">
    <property type="entry name" value="TetR_N"/>
    <property type="match status" value="1"/>
</dbReference>
<keyword evidence="5" id="KW-1185">Reference proteome</keyword>
<reference evidence="4 5" key="1">
    <citation type="submission" date="2012-10" db="EMBL/GenBank/DDBJ databases">
        <title>The draft sequence of the Mycobacterium pheli genome.</title>
        <authorList>
            <person name="Pettersson B.M.F."/>
            <person name="Das S."/>
            <person name="Dasgupta S."/>
            <person name="Bhattacharya A."/>
            <person name="Kirsebom L.A."/>
        </authorList>
    </citation>
    <scope>NUCLEOTIDE SEQUENCE [LARGE SCALE GENOMIC DNA]</scope>
    <source>
        <strain evidence="4 5">CCUG 21000</strain>
    </source>
</reference>
<dbReference type="AlphaFoldDB" id="A0A5N5VBK3"/>
<dbReference type="EMBL" id="ANBP01000002">
    <property type="protein sequence ID" value="KAB7759301.1"/>
    <property type="molecule type" value="Genomic_DNA"/>
</dbReference>
<dbReference type="PANTHER" id="PTHR30055:SF209">
    <property type="entry name" value="POSSIBLE TRANSCRIPTIONAL REGULATORY PROTEIN (PROBABLY TETR-FAMILY)"/>
    <property type="match status" value="1"/>
</dbReference>
<sequence>MARTRSSAQLVAAALDLIAEGGVDALTLSQVAERAGVSRATAYREFGDKDGLLGAIAQQEIAAMITATLEAIDPEADPVAQMTSVVTTALRFLREHPAFSYVRTHEPHWLLSVALPVGEARMSLVQTVAAMVAPAIPESEQLALSPVAAAEVVVRTVLSHTLIEGSALSDEEIAETVSRAITHARR</sequence>
<dbReference type="Gene3D" id="1.10.357.10">
    <property type="entry name" value="Tetracycline Repressor, domain 2"/>
    <property type="match status" value="1"/>
</dbReference>